<feature type="compositionally biased region" description="Polar residues" evidence="1">
    <location>
        <begin position="68"/>
        <end position="82"/>
    </location>
</feature>
<evidence type="ECO:0000313" key="3">
    <source>
        <dbReference type="Proteomes" id="UP000001072"/>
    </source>
</evidence>
<accession>F4RJH7</accession>
<proteinExistence type="predicted"/>
<dbReference type="RefSeq" id="XP_007409399.1">
    <property type="nucleotide sequence ID" value="XM_007409337.1"/>
</dbReference>
<dbReference type="AlphaFoldDB" id="F4RJH7"/>
<sequence length="888" mass="98227">MSKVIRRHSEPRPQDVSHTPDIPRTSSKRKSMDVAQSSTSTSNINGSHRKSIDGSTRKRTEDQLQPVPESQATQTKPSTSKKPSILNPLKKASSQKRHVSAADASSQLAKKPKLDILNKPSKKKSLPQLSSKSSGLSLPESSDRNDVPTARCHQCRSEFVLEQILICQNTKPPTQKGRPADNGNLAPVRESTSKWGRDRKDKACTHFTICLDMSDVYGLLQLLSLQETERFTSHWTIGENCCRRRLRLGAAATRSSSKCAALANNKKQRLDEAKESGITPKPTKSKDGKPQEDKAAKGSDSKPKKQVKPKSGVVVAIPALGKEKTNKSSQSKETKGDLSSKKLESALQAKTSTGPSSFNPKVATSSGSSDLTQPSTSQGGSSDAQVQPAVPKVPVKRGPKLVLAPECFSSIPTGELSSEQIQLRIHAREFVCRFRSLLPGLGRTEHANSKNETQRVEKILDSMDDIVNFWIDDEGGMRAIMSGLVKLILSEIDPEEPNEKEILLSDSSYETLVQLNKESKLSGMIPTPYHSASSVCWSTAQTFLTQEGLHTQLTKNNKNVYIDSAPSSDTRLSRVRVLPEQKVAVITGLIDVAFRGKILADDLLQGVERERIAKADIVKDRVKINKQWAEDKAQLVAVMPSKESLIKTDPPLKGKQLQKMQEEEEERLRALGEWEVRMAQVESDHKNGLRLAGIAQYLAGSTNRLRFLPIGQDTRGNLYYILSSTPGRLYPEEQTELAYAWSYNLLIHGSEPSDLIQPVKKPNQAVIEKSSKESLPEDEDVDMLEGGQRDPNDQWIRISSPIEIRKLGSWIEYEAKLIEHKQLKNIDESDQVLKESLDGSTSIGAVKSMASLVEQINTFAEYLELKITESDDQLGTRSAKNRNNLTTK</sequence>
<name>F4RJH7_MELLP</name>
<dbReference type="eggNOG" id="ENOG502RSD6">
    <property type="taxonomic scope" value="Eukaryota"/>
</dbReference>
<feature type="compositionally biased region" description="Basic and acidic residues" evidence="1">
    <location>
        <begin position="321"/>
        <end position="344"/>
    </location>
</feature>
<feature type="region of interest" description="Disordered" evidence="1">
    <location>
        <begin position="769"/>
        <end position="789"/>
    </location>
</feature>
<dbReference type="OrthoDB" id="298344at2759"/>
<feature type="compositionally biased region" description="Basic and acidic residues" evidence="1">
    <location>
        <begin position="284"/>
        <end position="303"/>
    </location>
</feature>
<dbReference type="HOGENOM" id="CLU_299598_0_0_1"/>
<feature type="region of interest" description="Disordered" evidence="1">
    <location>
        <begin position="257"/>
        <end position="392"/>
    </location>
</feature>
<dbReference type="Proteomes" id="UP000001072">
    <property type="component" value="Unassembled WGS sequence"/>
</dbReference>
<gene>
    <name evidence="2" type="ORF">MELLADRAFT_77581</name>
</gene>
<feature type="compositionally biased region" description="Basic and acidic residues" evidence="1">
    <location>
        <begin position="50"/>
        <end position="62"/>
    </location>
</feature>
<feature type="compositionally biased region" description="Low complexity" evidence="1">
    <location>
        <begin position="126"/>
        <end position="140"/>
    </location>
</feature>
<dbReference type="KEGG" id="mlr:MELLADRAFT_77581"/>
<evidence type="ECO:0000313" key="2">
    <source>
        <dbReference type="EMBL" id="EGG07492.1"/>
    </source>
</evidence>
<feature type="region of interest" description="Disordered" evidence="1">
    <location>
        <begin position="170"/>
        <end position="194"/>
    </location>
</feature>
<protein>
    <submittedName>
        <fullName evidence="2">Uncharacterized protein</fullName>
    </submittedName>
</protein>
<reference evidence="3" key="1">
    <citation type="journal article" date="2011" name="Proc. Natl. Acad. Sci. U.S.A.">
        <title>Obligate biotrophy features unraveled by the genomic analysis of rust fungi.</title>
        <authorList>
            <person name="Duplessis S."/>
            <person name="Cuomo C.A."/>
            <person name="Lin Y.-C."/>
            <person name="Aerts A."/>
            <person name="Tisserant E."/>
            <person name="Veneault-Fourrey C."/>
            <person name="Joly D.L."/>
            <person name="Hacquard S."/>
            <person name="Amselem J."/>
            <person name="Cantarel B.L."/>
            <person name="Chiu R."/>
            <person name="Coutinho P.M."/>
            <person name="Feau N."/>
            <person name="Field M."/>
            <person name="Frey P."/>
            <person name="Gelhaye E."/>
            <person name="Goldberg J."/>
            <person name="Grabherr M.G."/>
            <person name="Kodira C.D."/>
            <person name="Kohler A."/>
            <person name="Kuees U."/>
            <person name="Lindquist E.A."/>
            <person name="Lucas S.M."/>
            <person name="Mago R."/>
            <person name="Mauceli E."/>
            <person name="Morin E."/>
            <person name="Murat C."/>
            <person name="Pangilinan J.L."/>
            <person name="Park R."/>
            <person name="Pearson M."/>
            <person name="Quesneville H."/>
            <person name="Rouhier N."/>
            <person name="Sakthikumar S."/>
            <person name="Salamov A.A."/>
            <person name="Schmutz J."/>
            <person name="Selles B."/>
            <person name="Shapiro H."/>
            <person name="Tanguay P."/>
            <person name="Tuskan G.A."/>
            <person name="Henrissat B."/>
            <person name="Van de Peer Y."/>
            <person name="Rouze P."/>
            <person name="Ellis J.G."/>
            <person name="Dodds P.N."/>
            <person name="Schein J.E."/>
            <person name="Zhong S."/>
            <person name="Hamelin R.C."/>
            <person name="Grigoriev I.V."/>
            <person name="Szabo L.J."/>
            <person name="Martin F."/>
        </authorList>
    </citation>
    <scope>NUCLEOTIDE SEQUENCE [LARGE SCALE GENOMIC DNA]</scope>
    <source>
        <strain evidence="3">98AG31 / pathotype 3-4-7</strain>
    </source>
</reference>
<feature type="region of interest" description="Disordered" evidence="1">
    <location>
        <begin position="1"/>
        <end position="149"/>
    </location>
</feature>
<dbReference type="GeneID" id="18932962"/>
<dbReference type="InParanoid" id="F4RJH7"/>
<keyword evidence="3" id="KW-1185">Reference proteome</keyword>
<dbReference type="VEuPathDB" id="FungiDB:MELLADRAFT_77581"/>
<evidence type="ECO:0000256" key="1">
    <source>
        <dbReference type="SAM" id="MobiDB-lite"/>
    </source>
</evidence>
<organism evidence="3">
    <name type="scientific">Melampsora larici-populina (strain 98AG31 / pathotype 3-4-7)</name>
    <name type="common">Poplar leaf rust fungus</name>
    <dbReference type="NCBI Taxonomy" id="747676"/>
    <lineage>
        <taxon>Eukaryota</taxon>
        <taxon>Fungi</taxon>
        <taxon>Dikarya</taxon>
        <taxon>Basidiomycota</taxon>
        <taxon>Pucciniomycotina</taxon>
        <taxon>Pucciniomycetes</taxon>
        <taxon>Pucciniales</taxon>
        <taxon>Melampsoraceae</taxon>
        <taxon>Melampsora</taxon>
    </lineage>
</organism>
<feature type="compositionally biased region" description="Polar residues" evidence="1">
    <location>
        <begin position="348"/>
        <end position="383"/>
    </location>
</feature>
<dbReference type="EMBL" id="GL883104">
    <property type="protein sequence ID" value="EGG07492.1"/>
    <property type="molecule type" value="Genomic_DNA"/>
</dbReference>
<feature type="compositionally biased region" description="Polar residues" evidence="1">
    <location>
        <begin position="34"/>
        <end position="46"/>
    </location>
</feature>